<feature type="compositionally biased region" description="Basic and acidic residues" evidence="1">
    <location>
        <begin position="1"/>
        <end position="17"/>
    </location>
</feature>
<feature type="region of interest" description="Disordered" evidence="1">
    <location>
        <begin position="1"/>
        <end position="61"/>
    </location>
</feature>
<accession>A0A1X7UVV3</accession>
<organism evidence="2">
    <name type="scientific">Amphimedon queenslandica</name>
    <name type="common">Sponge</name>
    <dbReference type="NCBI Taxonomy" id="400682"/>
    <lineage>
        <taxon>Eukaryota</taxon>
        <taxon>Metazoa</taxon>
        <taxon>Porifera</taxon>
        <taxon>Demospongiae</taxon>
        <taxon>Heteroscleromorpha</taxon>
        <taxon>Haplosclerida</taxon>
        <taxon>Niphatidae</taxon>
        <taxon>Amphimedon</taxon>
    </lineage>
</organism>
<feature type="compositionally biased region" description="Basic residues" evidence="1">
    <location>
        <begin position="18"/>
        <end position="29"/>
    </location>
</feature>
<name>A0A1X7UVV3_AMPQE</name>
<dbReference type="AlphaFoldDB" id="A0A1X7UVV3"/>
<dbReference type="InParanoid" id="A0A1X7UVV3"/>
<protein>
    <submittedName>
        <fullName evidence="2">Uncharacterized protein</fullName>
    </submittedName>
</protein>
<evidence type="ECO:0000256" key="1">
    <source>
        <dbReference type="SAM" id="MobiDB-lite"/>
    </source>
</evidence>
<feature type="compositionally biased region" description="Polar residues" evidence="1">
    <location>
        <begin position="40"/>
        <end position="53"/>
    </location>
</feature>
<proteinExistence type="predicted"/>
<evidence type="ECO:0000313" key="2">
    <source>
        <dbReference type="EnsemblMetazoa" id="Aqu2.1.31654_001"/>
    </source>
</evidence>
<sequence>DVEDLKKKDQAQCELKKVKNRRSHSRSPHSRSEERAGQHSGKQYSRASITETYSSEDEEDFEQLMNVSEETHCLLTDSCTWGMSSETRKHTKSHFKLPKVDAARSPRLDSVMKTVTPQSAQSVDKELARLQTFILDALAPLTAILEGASEMTVQDIREALITASILVCNANAKLTCLQREKLILAINGDLTPLIQGESQFTDSNSYLYFRRLSLTYQWCLA</sequence>
<reference evidence="2" key="1">
    <citation type="submission" date="2017-05" db="UniProtKB">
        <authorList>
            <consortium name="EnsemblMetazoa"/>
        </authorList>
    </citation>
    <scope>IDENTIFICATION</scope>
</reference>
<dbReference type="EnsemblMetazoa" id="Aqu2.1.31654_001">
    <property type="protein sequence ID" value="Aqu2.1.31654_001"/>
    <property type="gene ID" value="Aqu2.1.31654"/>
</dbReference>